<dbReference type="PROSITE" id="PS50977">
    <property type="entry name" value="HTH_TETR_2"/>
    <property type="match status" value="1"/>
</dbReference>
<evidence type="ECO:0000256" key="2">
    <source>
        <dbReference type="PROSITE-ProRule" id="PRU00335"/>
    </source>
</evidence>
<name>A0A4R8SD48_9MYCO</name>
<accession>A0A4R8SD48</accession>
<protein>
    <submittedName>
        <fullName evidence="4">Transcriptional regulator BetI</fullName>
    </submittedName>
</protein>
<feature type="domain" description="HTH tetR-type" evidence="3">
    <location>
        <begin position="17"/>
        <end position="77"/>
    </location>
</feature>
<gene>
    <name evidence="5" type="ORF">CCUG60883_00877</name>
    <name evidence="4" type="ORF">CCUG60885_03727</name>
</gene>
<keyword evidence="6" id="KW-1185">Reference proteome</keyword>
<dbReference type="Proteomes" id="UP000294844">
    <property type="component" value="Unassembled WGS sequence"/>
</dbReference>
<dbReference type="PANTHER" id="PTHR43479:SF11">
    <property type="entry name" value="ACREF_ENVCD OPERON REPRESSOR-RELATED"/>
    <property type="match status" value="1"/>
</dbReference>
<comment type="caution">
    <text evidence="4">The sequence shown here is derived from an EMBL/GenBank/DDBJ whole genome shotgun (WGS) entry which is preliminary data.</text>
</comment>
<evidence type="ECO:0000259" key="3">
    <source>
        <dbReference type="PROSITE" id="PS50977"/>
    </source>
</evidence>
<feature type="DNA-binding region" description="H-T-H motif" evidence="2">
    <location>
        <begin position="40"/>
        <end position="59"/>
    </location>
</feature>
<dbReference type="InterPro" id="IPR009057">
    <property type="entry name" value="Homeodomain-like_sf"/>
</dbReference>
<dbReference type="Proteomes" id="UP000295685">
    <property type="component" value="Unassembled WGS sequence"/>
</dbReference>
<evidence type="ECO:0000256" key="1">
    <source>
        <dbReference type="ARBA" id="ARBA00023125"/>
    </source>
</evidence>
<dbReference type="Pfam" id="PF00440">
    <property type="entry name" value="TetR_N"/>
    <property type="match status" value="1"/>
</dbReference>
<organism evidence="4 7">
    <name type="scientific">Mycobacteroides salmoniphilum</name>
    <dbReference type="NCBI Taxonomy" id="404941"/>
    <lineage>
        <taxon>Bacteria</taxon>
        <taxon>Bacillati</taxon>
        <taxon>Actinomycetota</taxon>
        <taxon>Actinomycetes</taxon>
        <taxon>Mycobacteriales</taxon>
        <taxon>Mycobacteriaceae</taxon>
        <taxon>Mycobacteroides</taxon>
    </lineage>
</organism>
<dbReference type="InterPro" id="IPR001647">
    <property type="entry name" value="HTH_TetR"/>
</dbReference>
<dbReference type="EMBL" id="PECM01000004">
    <property type="protein sequence ID" value="TEA07813.1"/>
    <property type="molecule type" value="Genomic_DNA"/>
</dbReference>
<evidence type="ECO:0000313" key="4">
    <source>
        <dbReference type="EMBL" id="TDZ93222.1"/>
    </source>
</evidence>
<proteinExistence type="predicted"/>
<dbReference type="EMBL" id="PECK01000007">
    <property type="protein sequence ID" value="TDZ93222.1"/>
    <property type="molecule type" value="Genomic_DNA"/>
</dbReference>
<dbReference type="AlphaFoldDB" id="A0A4R8SD48"/>
<sequence>MAIERSFRGESAAERLARRRAQLLAAGFDVVGSAGIGQLTMTAVCERAGLTQRYFYEHFRSRDDLLGALFDTAFDEMFSQVQSRVAEAPADLTELARAALAALVDFLVADTGKARLWTEAIGDSAIEARKADSVLKVTEYAVAQAEMVRGPFTAAEHARVMLAALIIIGGQADTTAPWLAGKIDLPREEYVDQIALLFALGIENVLSQSRSQANRQGNPL</sequence>
<keyword evidence="1 2" id="KW-0238">DNA-binding</keyword>
<evidence type="ECO:0000313" key="5">
    <source>
        <dbReference type="EMBL" id="TEA07813.1"/>
    </source>
</evidence>
<evidence type="ECO:0000313" key="7">
    <source>
        <dbReference type="Proteomes" id="UP000295685"/>
    </source>
</evidence>
<dbReference type="PANTHER" id="PTHR43479">
    <property type="entry name" value="ACREF/ENVCD OPERON REPRESSOR-RELATED"/>
    <property type="match status" value="1"/>
</dbReference>
<evidence type="ECO:0000313" key="6">
    <source>
        <dbReference type="Proteomes" id="UP000294844"/>
    </source>
</evidence>
<dbReference type="GO" id="GO:0003677">
    <property type="term" value="F:DNA binding"/>
    <property type="evidence" value="ECO:0007669"/>
    <property type="project" value="UniProtKB-UniRule"/>
</dbReference>
<dbReference type="SUPFAM" id="SSF46689">
    <property type="entry name" value="Homeodomain-like"/>
    <property type="match status" value="1"/>
</dbReference>
<dbReference type="Gene3D" id="1.10.357.10">
    <property type="entry name" value="Tetracycline Repressor, domain 2"/>
    <property type="match status" value="1"/>
</dbReference>
<dbReference type="InterPro" id="IPR050624">
    <property type="entry name" value="HTH-type_Tx_Regulator"/>
</dbReference>
<dbReference type="RefSeq" id="WP_191986073.1">
    <property type="nucleotide sequence ID" value="NZ_PECK01000007.1"/>
</dbReference>
<reference evidence="6 7" key="1">
    <citation type="journal article" date="2019" name="Sci. Rep.">
        <title>Extended insight into the Mycobacterium chelonae-abscessus complex through whole genome sequencing of Mycobacterium salmoniphilum outbreak and Mycobacterium salmoniphilum-like strains.</title>
        <authorList>
            <person name="Behra P.R.K."/>
            <person name="Das S."/>
            <person name="Pettersson B.M.F."/>
            <person name="Shirreff L."/>
            <person name="DuCote T."/>
            <person name="Jacobsson K.G."/>
            <person name="Ennis D.G."/>
            <person name="Kirsebom L.A."/>
        </authorList>
    </citation>
    <scope>NUCLEOTIDE SEQUENCE [LARGE SCALE GENOMIC DNA]</scope>
    <source>
        <strain evidence="5 6">CCUG 60883</strain>
        <strain evidence="4 7">CCUG 60885</strain>
    </source>
</reference>